<evidence type="ECO:0000313" key="3">
    <source>
        <dbReference type="Proteomes" id="UP000187406"/>
    </source>
</evidence>
<dbReference type="FunCoup" id="A0A1Q3CHK1">
    <property type="interactions" value="1226"/>
</dbReference>
<dbReference type="CDD" id="cd18917">
    <property type="entry name" value="bHLH_AtSAC51_like"/>
    <property type="match status" value="1"/>
</dbReference>
<sequence>MLSTFTGLPGDYFGWMVKDNNFCYFPQPSGWQSPTNFHCMNLLSEPRQPENLPACINSGSSFFSASMALPGSLSPGILSSTAEQTNEAHGMPQCLHSCAQTIFPSINPCLDEIRSPFTCLFSGRATPTAMPISSQKRLLVFDQSGNQTQLVYDSVYPPVQNPTTTISNLFQKELAVNMEQLNPSKLVFHEDSDENHVKDEGGDMHEDTEELNALLYSDYGDCSDDDSVMSTDHSPFAIRGSYDKQEQVKEMTEVASATSPNKRQKLLDGGYNKSSKMNNASSAKVEGSQEYDDDDAESSYANGQNPVGKVGYFLGKMQSRKDKIRGTLRILESIIPGAKGKDPVVVLDEAIDYLKCLKLKAEARGVNNY</sequence>
<feature type="compositionally biased region" description="Low complexity" evidence="1">
    <location>
        <begin position="272"/>
        <end position="284"/>
    </location>
</feature>
<dbReference type="PANTHER" id="PTHR36066:SF8">
    <property type="entry name" value="TRANSCRIPTION FACTOR SAC51"/>
    <property type="match status" value="1"/>
</dbReference>
<feature type="compositionally biased region" description="Basic and acidic residues" evidence="1">
    <location>
        <begin position="241"/>
        <end position="252"/>
    </location>
</feature>
<gene>
    <name evidence="2" type="ORF">CFOL_v3_23160</name>
</gene>
<dbReference type="PANTHER" id="PTHR36066">
    <property type="entry name" value="TRANSCRIPTION FACTOR BHLH145"/>
    <property type="match status" value="1"/>
</dbReference>
<proteinExistence type="predicted"/>
<feature type="region of interest" description="Disordered" evidence="1">
    <location>
        <begin position="225"/>
        <end position="303"/>
    </location>
</feature>
<dbReference type="InterPro" id="IPR037546">
    <property type="entry name" value="SAC51-like"/>
</dbReference>
<comment type="caution">
    <text evidence="2">The sequence shown here is derived from an EMBL/GenBank/DDBJ whole genome shotgun (WGS) entry which is preliminary data.</text>
</comment>
<dbReference type="InParanoid" id="A0A1Q3CHK1"/>
<keyword evidence="3" id="KW-1185">Reference proteome</keyword>
<dbReference type="Pfam" id="PF23173">
    <property type="entry name" value="bHLH_SAC51"/>
    <property type="match status" value="1"/>
</dbReference>
<evidence type="ECO:0000313" key="2">
    <source>
        <dbReference type="EMBL" id="GAV79697.1"/>
    </source>
</evidence>
<reference evidence="3" key="1">
    <citation type="submission" date="2016-04" db="EMBL/GenBank/DDBJ databases">
        <title>Cephalotus genome sequencing.</title>
        <authorList>
            <person name="Fukushima K."/>
            <person name="Hasebe M."/>
            <person name="Fang X."/>
        </authorList>
    </citation>
    <scope>NUCLEOTIDE SEQUENCE [LARGE SCALE GENOMIC DNA]</scope>
    <source>
        <strain evidence="3">cv. St1</strain>
    </source>
</reference>
<accession>A0A1Q3CHK1</accession>
<dbReference type="EMBL" id="BDDD01002024">
    <property type="protein sequence ID" value="GAV79697.1"/>
    <property type="molecule type" value="Genomic_DNA"/>
</dbReference>
<organism evidence="2 3">
    <name type="scientific">Cephalotus follicularis</name>
    <name type="common">Albany pitcher plant</name>
    <dbReference type="NCBI Taxonomy" id="3775"/>
    <lineage>
        <taxon>Eukaryota</taxon>
        <taxon>Viridiplantae</taxon>
        <taxon>Streptophyta</taxon>
        <taxon>Embryophyta</taxon>
        <taxon>Tracheophyta</taxon>
        <taxon>Spermatophyta</taxon>
        <taxon>Magnoliopsida</taxon>
        <taxon>eudicotyledons</taxon>
        <taxon>Gunneridae</taxon>
        <taxon>Pentapetalae</taxon>
        <taxon>rosids</taxon>
        <taxon>fabids</taxon>
        <taxon>Oxalidales</taxon>
        <taxon>Cephalotaceae</taxon>
        <taxon>Cephalotus</taxon>
    </lineage>
</organism>
<dbReference type="AlphaFoldDB" id="A0A1Q3CHK1"/>
<protein>
    <recommendedName>
        <fullName evidence="4">BHLH domain-containing protein</fullName>
    </recommendedName>
</protein>
<name>A0A1Q3CHK1_CEPFO</name>
<dbReference type="Proteomes" id="UP000187406">
    <property type="component" value="Unassembled WGS sequence"/>
</dbReference>
<evidence type="ECO:0008006" key="4">
    <source>
        <dbReference type="Google" id="ProtNLM"/>
    </source>
</evidence>
<dbReference type="OrthoDB" id="777433at2759"/>
<evidence type="ECO:0000256" key="1">
    <source>
        <dbReference type="SAM" id="MobiDB-lite"/>
    </source>
</evidence>
<dbReference type="STRING" id="3775.A0A1Q3CHK1"/>